<dbReference type="SUPFAM" id="SSF53850">
    <property type="entry name" value="Periplasmic binding protein-like II"/>
    <property type="match status" value="1"/>
</dbReference>
<dbReference type="PIRSF" id="PIRSF017082">
    <property type="entry name" value="YflP"/>
    <property type="match status" value="1"/>
</dbReference>
<keyword evidence="2" id="KW-0732">Signal</keyword>
<evidence type="ECO:0000313" key="4">
    <source>
        <dbReference type="Proteomes" id="UP001168613"/>
    </source>
</evidence>
<keyword evidence="4" id="KW-1185">Reference proteome</keyword>
<dbReference type="EMBL" id="JAJHNU010000004">
    <property type="protein sequence ID" value="MDN4122208.1"/>
    <property type="molecule type" value="Genomic_DNA"/>
</dbReference>
<evidence type="ECO:0000256" key="1">
    <source>
        <dbReference type="ARBA" id="ARBA00006987"/>
    </source>
</evidence>
<dbReference type="InterPro" id="IPR005064">
    <property type="entry name" value="BUG"/>
</dbReference>
<accession>A0ABT8ELP5</accession>
<evidence type="ECO:0000313" key="3">
    <source>
        <dbReference type="EMBL" id="MDN4122208.1"/>
    </source>
</evidence>
<comment type="caution">
    <text evidence="3">The sequence shown here is derived from an EMBL/GenBank/DDBJ whole genome shotgun (WGS) entry which is preliminary data.</text>
</comment>
<organism evidence="3 4">
    <name type="scientific">Alcaligenes endophyticus</name>
    <dbReference type="NCBI Taxonomy" id="1929088"/>
    <lineage>
        <taxon>Bacteria</taxon>
        <taxon>Pseudomonadati</taxon>
        <taxon>Pseudomonadota</taxon>
        <taxon>Betaproteobacteria</taxon>
        <taxon>Burkholderiales</taxon>
        <taxon>Alcaligenaceae</taxon>
        <taxon>Alcaligenes</taxon>
    </lineage>
</organism>
<protein>
    <submittedName>
        <fullName evidence="3">Tripartite tricarboxylate transporter substrate binding protein</fullName>
    </submittedName>
</protein>
<dbReference type="Gene3D" id="3.40.190.10">
    <property type="entry name" value="Periplasmic binding protein-like II"/>
    <property type="match status" value="1"/>
</dbReference>
<dbReference type="Proteomes" id="UP001168613">
    <property type="component" value="Unassembled WGS sequence"/>
</dbReference>
<gene>
    <name evidence="3" type="ORF">LMS43_13015</name>
</gene>
<dbReference type="PANTHER" id="PTHR42928:SF5">
    <property type="entry name" value="BLR1237 PROTEIN"/>
    <property type="match status" value="1"/>
</dbReference>
<dbReference type="CDD" id="cd07012">
    <property type="entry name" value="PBP2_Bug_TTT"/>
    <property type="match status" value="1"/>
</dbReference>
<dbReference type="PANTHER" id="PTHR42928">
    <property type="entry name" value="TRICARBOXYLATE-BINDING PROTEIN"/>
    <property type="match status" value="1"/>
</dbReference>
<sequence length="327" mass="34635">MLTKTLKKLTLVGLCSASTLLSGIVSANTYPDRNIQMLVPFPPGGVADSVGRPFAHSLSSTLGRPVVIENRGGAGGAIGMAASANAKPDGYNTLFTLSSISIIPEADKVLERKPAYVLDQFKPIARITADPTVLVVGADAPWNTLEEFIAAAKKDPGAINYGSSGIYGTMHVPMEMLAQEADIQLSHIPFTGGGPAVTALLGKHVDALATGPATVIQHIKAGTLKPLAHWGTKPVSSMPEVKSLKELGYDAEFIQWSGMFVPAETPEHAVQALLDASRKASQDTELRKTLEAAGSPMDYLDGEEFNAYWQADAQRLANVIQKMGKVD</sequence>
<reference evidence="3" key="1">
    <citation type="submission" date="2021-11" db="EMBL/GenBank/DDBJ databases">
        <title>Draft genome sequence of Alcaligenes endophyticus type strain CCUG 75668T.</title>
        <authorList>
            <person name="Salva-Serra F."/>
            <person name="Duran R.E."/>
            <person name="Seeger M."/>
            <person name="Moore E.R.B."/>
            <person name="Jaen-Luchoro D."/>
        </authorList>
    </citation>
    <scope>NUCLEOTIDE SEQUENCE</scope>
    <source>
        <strain evidence="3">CCUG 75668</strain>
    </source>
</reference>
<name>A0ABT8ELP5_9BURK</name>
<dbReference type="Gene3D" id="3.40.190.150">
    <property type="entry name" value="Bordetella uptake gene, domain 1"/>
    <property type="match status" value="1"/>
</dbReference>
<comment type="similarity">
    <text evidence="1">Belongs to the UPF0065 (bug) family.</text>
</comment>
<proteinExistence type="inferred from homology"/>
<dbReference type="RefSeq" id="WP_266123564.1">
    <property type="nucleotide sequence ID" value="NZ_JAJHNU010000004.1"/>
</dbReference>
<feature type="chain" id="PRO_5045055010" evidence="2">
    <location>
        <begin position="28"/>
        <end position="327"/>
    </location>
</feature>
<feature type="signal peptide" evidence="2">
    <location>
        <begin position="1"/>
        <end position="27"/>
    </location>
</feature>
<dbReference type="Pfam" id="PF03401">
    <property type="entry name" value="TctC"/>
    <property type="match status" value="1"/>
</dbReference>
<dbReference type="InterPro" id="IPR042100">
    <property type="entry name" value="Bug_dom1"/>
</dbReference>
<evidence type="ECO:0000256" key="2">
    <source>
        <dbReference type="SAM" id="SignalP"/>
    </source>
</evidence>